<dbReference type="AlphaFoldDB" id="A0A7H4LWF0"/>
<dbReference type="EMBL" id="UGJR01000002">
    <property type="protein sequence ID" value="STR40476.1"/>
    <property type="molecule type" value="Genomic_DNA"/>
</dbReference>
<name>A0A7H4LWF0_9ENTR</name>
<accession>A0A7H4LWF0</accession>
<evidence type="ECO:0000313" key="3">
    <source>
        <dbReference type="Proteomes" id="UP000254863"/>
    </source>
</evidence>
<evidence type="ECO:0000313" key="2">
    <source>
        <dbReference type="EMBL" id="STV76226.1"/>
    </source>
</evidence>
<organism evidence="1 4">
    <name type="scientific">Klebsiella michiganensis</name>
    <dbReference type="NCBI Taxonomy" id="1134687"/>
    <lineage>
        <taxon>Bacteria</taxon>
        <taxon>Pseudomonadati</taxon>
        <taxon>Pseudomonadota</taxon>
        <taxon>Gammaproteobacteria</taxon>
        <taxon>Enterobacterales</taxon>
        <taxon>Enterobacteriaceae</taxon>
        <taxon>Klebsiella/Raoultella group</taxon>
        <taxon>Klebsiella</taxon>
    </lineage>
</organism>
<protein>
    <submittedName>
        <fullName evidence="1">Uncharacterized protein</fullName>
    </submittedName>
</protein>
<reference evidence="3 4" key="1">
    <citation type="submission" date="2018-06" db="EMBL/GenBank/DDBJ databases">
        <authorList>
            <consortium name="Pathogen Informatics"/>
            <person name="Doyle S."/>
        </authorList>
    </citation>
    <scope>NUCLEOTIDE SEQUENCE [LARGE SCALE GENOMIC DNA]</scope>
    <source>
        <strain evidence="2 3">NCTC11685</strain>
        <strain evidence="1 4">NCTC11694</strain>
    </source>
</reference>
<dbReference type="EMBL" id="UGMS01000001">
    <property type="protein sequence ID" value="STV76226.1"/>
    <property type="molecule type" value="Genomic_DNA"/>
</dbReference>
<comment type="caution">
    <text evidence="1">The sequence shown here is derived from an EMBL/GenBank/DDBJ whole genome shotgun (WGS) entry which is preliminary data.</text>
</comment>
<sequence>MFLMKSCEKEFNIKTLGSIRIGTLYGFRILENDEVRDILEGQYDYKISIKNSVIPIEVFGYLYKGFFSLEDFDYPYNTLSIRPNIRSAEGLIIGGKFQTFNHDARVTNSQVILTSLHHNCFVFCMSLSSDIPLKPKFKGYDDFWFFSLDRRKLFSDVIKEKIRDCILTNPEEYGVIIENDNQLEIRASHDPIKYRRKNINLNTSNVSTLIAAIKELDKIAFTKPLKYKDDNEYRFCFEVFVNGTPISITKPYIDIKMDVETTRRIFQKEE</sequence>
<proteinExistence type="predicted"/>
<evidence type="ECO:0000313" key="1">
    <source>
        <dbReference type="EMBL" id="STR40476.1"/>
    </source>
</evidence>
<evidence type="ECO:0000313" key="4">
    <source>
        <dbReference type="Proteomes" id="UP000255050"/>
    </source>
</evidence>
<dbReference type="Proteomes" id="UP000255050">
    <property type="component" value="Unassembled WGS sequence"/>
</dbReference>
<gene>
    <name evidence="2" type="ORF">NCTC11685_01629</name>
    <name evidence="1" type="ORF">NCTC11694_01632</name>
</gene>
<dbReference type="Proteomes" id="UP000254863">
    <property type="component" value="Unassembled WGS sequence"/>
</dbReference>